<evidence type="ECO:0000313" key="2">
    <source>
        <dbReference type="Proteomes" id="UP000278078"/>
    </source>
</evidence>
<proteinExistence type="predicted"/>
<dbReference type="Proteomes" id="UP000278078">
    <property type="component" value="Chromosome"/>
</dbReference>
<dbReference type="AlphaFoldDB" id="A0A3S4MTD5"/>
<accession>A0A3S4MTD5</accession>
<evidence type="ECO:0000313" key="1">
    <source>
        <dbReference type="EMBL" id="VEE48387.1"/>
    </source>
</evidence>
<gene>
    <name evidence="1" type="ORF">NCTC10783_04300</name>
</gene>
<dbReference type="EMBL" id="LR134300">
    <property type="protein sequence ID" value="VEE48387.1"/>
    <property type="molecule type" value="Genomic_DNA"/>
</dbReference>
<sequence length="59" mass="6154">MQTNPDSPAYYATDGTIYKDGEFALSGALTGNWNALIFATHNSSKESDEVPPIGASGSS</sequence>
<name>A0A3S4MTD5_PSEFL</name>
<protein>
    <submittedName>
        <fullName evidence="1">Uncharacterized protein</fullName>
    </submittedName>
</protein>
<organism evidence="1 2">
    <name type="scientific">Pseudomonas fluorescens</name>
    <dbReference type="NCBI Taxonomy" id="294"/>
    <lineage>
        <taxon>Bacteria</taxon>
        <taxon>Pseudomonadati</taxon>
        <taxon>Pseudomonadota</taxon>
        <taxon>Gammaproteobacteria</taxon>
        <taxon>Pseudomonadales</taxon>
        <taxon>Pseudomonadaceae</taxon>
        <taxon>Pseudomonas</taxon>
    </lineage>
</organism>
<reference evidence="1 2" key="1">
    <citation type="submission" date="2018-12" db="EMBL/GenBank/DDBJ databases">
        <authorList>
            <consortium name="Pathogen Informatics"/>
        </authorList>
    </citation>
    <scope>NUCLEOTIDE SEQUENCE [LARGE SCALE GENOMIC DNA]</scope>
    <source>
        <strain evidence="1 2">NCTC10783</strain>
    </source>
</reference>